<gene>
    <name evidence="3" type="ORF">KDA27_11495</name>
</gene>
<reference evidence="3" key="1">
    <citation type="submission" date="2020-04" db="EMBL/GenBank/DDBJ databases">
        <authorList>
            <person name="Zhang T."/>
        </authorList>
    </citation>
    <scope>NUCLEOTIDE SEQUENCE</scope>
    <source>
        <strain evidence="3">HKST-UBA02</strain>
    </source>
</reference>
<comment type="caution">
    <text evidence="3">The sequence shown here is derived from an EMBL/GenBank/DDBJ whole genome shotgun (WGS) entry which is preliminary data.</text>
</comment>
<dbReference type="PANTHER" id="PTHR33713">
    <property type="entry name" value="ANTITOXIN YAFN-RELATED"/>
    <property type="match status" value="1"/>
</dbReference>
<dbReference type="InterPro" id="IPR051405">
    <property type="entry name" value="phD/YefM_antitoxin"/>
</dbReference>
<comment type="function">
    <text evidence="2">Antitoxin component of a type II toxin-antitoxin (TA) system.</text>
</comment>
<evidence type="ECO:0000256" key="1">
    <source>
        <dbReference type="ARBA" id="ARBA00009981"/>
    </source>
</evidence>
<evidence type="ECO:0000313" key="4">
    <source>
        <dbReference type="Proteomes" id="UP000739538"/>
    </source>
</evidence>
<dbReference type="Pfam" id="PF02604">
    <property type="entry name" value="PhdYeFM_antitox"/>
    <property type="match status" value="1"/>
</dbReference>
<dbReference type="NCBIfam" id="TIGR01552">
    <property type="entry name" value="phd_fam"/>
    <property type="match status" value="1"/>
</dbReference>
<reference evidence="3" key="2">
    <citation type="journal article" date="2021" name="Microbiome">
        <title>Successional dynamics and alternative stable states in a saline activated sludge microbial community over 9 years.</title>
        <authorList>
            <person name="Wang Y."/>
            <person name="Ye J."/>
            <person name="Ju F."/>
            <person name="Liu L."/>
            <person name="Boyd J.A."/>
            <person name="Deng Y."/>
            <person name="Parks D.H."/>
            <person name="Jiang X."/>
            <person name="Yin X."/>
            <person name="Woodcroft B.J."/>
            <person name="Tyson G.W."/>
            <person name="Hugenholtz P."/>
            <person name="Polz M.F."/>
            <person name="Zhang T."/>
        </authorList>
    </citation>
    <scope>NUCLEOTIDE SEQUENCE</scope>
    <source>
        <strain evidence="3">HKST-UBA02</strain>
    </source>
</reference>
<dbReference type="Gene3D" id="3.40.1620.10">
    <property type="entry name" value="YefM-like domain"/>
    <property type="match status" value="1"/>
</dbReference>
<dbReference type="InterPro" id="IPR036165">
    <property type="entry name" value="YefM-like_sf"/>
</dbReference>
<accession>A0A956NCD4</accession>
<dbReference type="SUPFAM" id="SSF143120">
    <property type="entry name" value="YefM-like"/>
    <property type="match status" value="1"/>
</dbReference>
<sequence>MGKVPEIVPVTDLRQDAAAVIRRLQGSREPMVITQRGRAAAVLLSMESYEKTRNELELLRLLARGERDIAKGAGRTLESVLRDTDRILRED</sequence>
<evidence type="ECO:0000256" key="2">
    <source>
        <dbReference type="RuleBase" id="RU362080"/>
    </source>
</evidence>
<evidence type="ECO:0000313" key="3">
    <source>
        <dbReference type="EMBL" id="MCA9756416.1"/>
    </source>
</evidence>
<dbReference type="InterPro" id="IPR006442">
    <property type="entry name" value="Antitoxin_Phd/YefM"/>
</dbReference>
<protein>
    <recommendedName>
        <fullName evidence="2">Antitoxin</fullName>
    </recommendedName>
</protein>
<name>A0A956NCD4_UNCEI</name>
<dbReference type="EMBL" id="JAGQHS010000052">
    <property type="protein sequence ID" value="MCA9756416.1"/>
    <property type="molecule type" value="Genomic_DNA"/>
</dbReference>
<dbReference type="PANTHER" id="PTHR33713:SF11">
    <property type="entry name" value="PREVENT-HOST-DEATH FAMILY PROTEIN"/>
    <property type="match status" value="1"/>
</dbReference>
<organism evidence="3 4">
    <name type="scientific">Eiseniibacteriota bacterium</name>
    <dbReference type="NCBI Taxonomy" id="2212470"/>
    <lineage>
        <taxon>Bacteria</taxon>
        <taxon>Candidatus Eiseniibacteriota</taxon>
    </lineage>
</organism>
<proteinExistence type="inferred from homology"/>
<comment type="similarity">
    <text evidence="1 2">Belongs to the phD/YefM antitoxin family.</text>
</comment>
<dbReference type="Proteomes" id="UP000739538">
    <property type="component" value="Unassembled WGS sequence"/>
</dbReference>
<dbReference type="AlphaFoldDB" id="A0A956NCD4"/>